<dbReference type="RefSeq" id="WP_075024479.1">
    <property type="nucleotide sequence ID" value="NZ_FOVH01000024.1"/>
</dbReference>
<dbReference type="STRING" id="1993.SAMN04489713_12420"/>
<gene>
    <name evidence="2" type="ORF">SAMN04489713_12420</name>
</gene>
<evidence type="ECO:0000313" key="3">
    <source>
        <dbReference type="Proteomes" id="UP000183413"/>
    </source>
</evidence>
<reference evidence="2 3" key="1">
    <citation type="submission" date="2016-10" db="EMBL/GenBank/DDBJ databases">
        <authorList>
            <person name="de Groot N.N."/>
        </authorList>
    </citation>
    <scope>NUCLEOTIDE SEQUENCE [LARGE SCALE GENOMIC DNA]</scope>
    <source>
        <strain evidence="2 3">DSM 43067</strain>
    </source>
</reference>
<dbReference type="SUPFAM" id="SSF53474">
    <property type="entry name" value="alpha/beta-Hydrolases"/>
    <property type="match status" value="1"/>
</dbReference>
<evidence type="ECO:0000256" key="1">
    <source>
        <dbReference type="SAM" id="SignalP"/>
    </source>
</evidence>
<dbReference type="GO" id="GO:0016787">
    <property type="term" value="F:hydrolase activity"/>
    <property type="evidence" value="ECO:0007669"/>
    <property type="project" value="UniProtKB-KW"/>
</dbReference>
<feature type="signal peptide" evidence="1">
    <location>
        <begin position="1"/>
        <end position="19"/>
    </location>
</feature>
<dbReference type="AlphaFoldDB" id="A0A1I5WL20"/>
<name>A0A1I5WL20_9ACTN</name>
<sequence>MLRQHGLALWAAAAAGAVALTGAAAPLQPSPAAASPAIDWRPCGDDGKAECATLRLPVDWSRPDGPTFGLAIARRKALDPSARVGTLVFGPGGPGDSGVQRVTDGVDRFSDRLRRHFDIVSFDPRGVGASNPVTCSADLVASAPSPMIKSAAGFRATLDHNASLRADCRERTGPLYDHADTLSFPKRVRAMVLESVNDHSVPDTRRFLTSELAAAQDSFDQFVAWCGRTKDCALHGKDVRAVWRDLRARAARGELPDPSDPSTPLPEFALVLMAYKSFYGPDWSDLAKNLAALNASQPVRPALAEKPTAKETTKDPFTAQFCSDWSLPVRDYAEYAQLMRQTTLPPPTKTCSST</sequence>
<dbReference type="InParanoid" id="A0A1I5WL20"/>
<accession>A0A1I5WL20</accession>
<dbReference type="EMBL" id="FOVH01000024">
    <property type="protein sequence ID" value="SFQ20409.1"/>
    <property type="molecule type" value="Genomic_DNA"/>
</dbReference>
<proteinExistence type="predicted"/>
<feature type="chain" id="PRO_5039135708" evidence="1">
    <location>
        <begin position="20"/>
        <end position="354"/>
    </location>
</feature>
<keyword evidence="3" id="KW-1185">Reference proteome</keyword>
<dbReference type="InterPro" id="IPR029058">
    <property type="entry name" value="AB_hydrolase_fold"/>
</dbReference>
<keyword evidence="2" id="KW-0378">Hydrolase</keyword>
<protein>
    <submittedName>
        <fullName evidence="2">Alpha/beta hydrolase fold</fullName>
    </submittedName>
</protein>
<dbReference type="Proteomes" id="UP000183413">
    <property type="component" value="Unassembled WGS sequence"/>
</dbReference>
<dbReference type="Gene3D" id="3.40.50.1820">
    <property type="entry name" value="alpha/beta hydrolase"/>
    <property type="match status" value="1"/>
</dbReference>
<organism evidence="2 3">
    <name type="scientific">Actinomadura madurae</name>
    <dbReference type="NCBI Taxonomy" id="1993"/>
    <lineage>
        <taxon>Bacteria</taxon>
        <taxon>Bacillati</taxon>
        <taxon>Actinomycetota</taxon>
        <taxon>Actinomycetes</taxon>
        <taxon>Streptosporangiales</taxon>
        <taxon>Thermomonosporaceae</taxon>
        <taxon>Actinomadura</taxon>
    </lineage>
</organism>
<keyword evidence="1" id="KW-0732">Signal</keyword>
<evidence type="ECO:0000313" key="2">
    <source>
        <dbReference type="EMBL" id="SFQ20409.1"/>
    </source>
</evidence>